<reference evidence="1" key="1">
    <citation type="submission" date="2016-05" db="EMBL/GenBank/DDBJ databases">
        <authorList>
            <person name="Lavstsen T."/>
            <person name="Jespersen J.S."/>
        </authorList>
    </citation>
    <scope>NUCLEOTIDE SEQUENCE</scope>
    <source>
        <tissue evidence="1">Brain</tissue>
    </source>
</reference>
<organism evidence="1">
    <name type="scientific">Nothobranchius kuhntae</name>
    <name type="common">Beira killifish</name>
    <dbReference type="NCBI Taxonomy" id="321403"/>
    <lineage>
        <taxon>Eukaryota</taxon>
        <taxon>Metazoa</taxon>
        <taxon>Chordata</taxon>
        <taxon>Craniata</taxon>
        <taxon>Vertebrata</taxon>
        <taxon>Euteleostomi</taxon>
        <taxon>Actinopterygii</taxon>
        <taxon>Neopterygii</taxon>
        <taxon>Teleostei</taxon>
        <taxon>Neoteleostei</taxon>
        <taxon>Acanthomorphata</taxon>
        <taxon>Ovalentaria</taxon>
        <taxon>Atherinomorphae</taxon>
        <taxon>Cyprinodontiformes</taxon>
        <taxon>Nothobranchiidae</taxon>
        <taxon>Nothobranchius</taxon>
    </lineage>
</organism>
<protein>
    <submittedName>
        <fullName evidence="1">Sterile alpha motif domain containing 8</fullName>
    </submittedName>
</protein>
<name>A0A1A8IF08_NOTKU</name>
<evidence type="ECO:0000313" key="1">
    <source>
        <dbReference type="EMBL" id="SBQ95752.1"/>
    </source>
</evidence>
<sequence>GKRRVEKSLVSLFKKGGCEQCVCVCAPSSEKKTESCCSFGQRRRLRLSIQIMKAHEDNEKHTKKAPAG</sequence>
<dbReference type="EMBL" id="HAED01009540">
    <property type="protein sequence ID" value="SBQ95752.1"/>
    <property type="molecule type" value="Transcribed_RNA"/>
</dbReference>
<reference evidence="1" key="2">
    <citation type="submission" date="2016-06" db="EMBL/GenBank/DDBJ databases">
        <title>The genome of a short-lived fish provides insights into sex chromosome evolution and the genetic control of aging.</title>
        <authorList>
            <person name="Reichwald K."/>
            <person name="Felder M."/>
            <person name="Petzold A."/>
            <person name="Koch P."/>
            <person name="Groth M."/>
            <person name="Platzer M."/>
        </authorList>
    </citation>
    <scope>NUCLEOTIDE SEQUENCE</scope>
    <source>
        <tissue evidence="1">Brain</tissue>
    </source>
</reference>
<gene>
    <name evidence="1" type="primary">SAMD8</name>
</gene>
<feature type="non-terminal residue" evidence="1">
    <location>
        <position position="68"/>
    </location>
</feature>
<feature type="non-terminal residue" evidence="1">
    <location>
        <position position="1"/>
    </location>
</feature>
<proteinExistence type="predicted"/>
<accession>A0A1A8IF08</accession>
<dbReference type="AlphaFoldDB" id="A0A1A8IF08"/>